<protein>
    <submittedName>
        <fullName evidence="2">Uncharacterized protein</fullName>
    </submittedName>
</protein>
<evidence type="ECO:0000313" key="2">
    <source>
        <dbReference type="EMBL" id="KAK4142548.1"/>
    </source>
</evidence>
<evidence type="ECO:0000256" key="1">
    <source>
        <dbReference type="SAM" id="MobiDB-lite"/>
    </source>
</evidence>
<reference evidence="2" key="2">
    <citation type="submission" date="2023-05" db="EMBL/GenBank/DDBJ databases">
        <authorList>
            <consortium name="Lawrence Berkeley National Laboratory"/>
            <person name="Steindorff A."/>
            <person name="Hensen N."/>
            <person name="Bonometti L."/>
            <person name="Westerberg I."/>
            <person name="Brannstrom I.O."/>
            <person name="Guillou S."/>
            <person name="Cros-Aarteil S."/>
            <person name="Calhoun S."/>
            <person name="Haridas S."/>
            <person name="Kuo A."/>
            <person name="Mondo S."/>
            <person name="Pangilinan J."/>
            <person name="Riley R."/>
            <person name="Labutti K."/>
            <person name="Andreopoulos B."/>
            <person name="Lipzen A."/>
            <person name="Chen C."/>
            <person name="Yanf M."/>
            <person name="Daum C."/>
            <person name="Ng V."/>
            <person name="Clum A."/>
            <person name="Ohm R."/>
            <person name="Martin F."/>
            <person name="Silar P."/>
            <person name="Natvig D."/>
            <person name="Lalanne C."/>
            <person name="Gautier V."/>
            <person name="Ament-Velasquez S.L."/>
            <person name="Kruys A."/>
            <person name="Hutchinson M.I."/>
            <person name="Powell A.J."/>
            <person name="Barry K."/>
            <person name="Miller A.N."/>
            <person name="Grigoriev I.V."/>
            <person name="Debuchy R."/>
            <person name="Gladieux P."/>
            <person name="Thoren M.H."/>
            <person name="Johannesson H."/>
        </authorList>
    </citation>
    <scope>NUCLEOTIDE SEQUENCE</scope>
    <source>
        <strain evidence="2">CBS 141.50</strain>
    </source>
</reference>
<keyword evidence="3" id="KW-1185">Reference proteome</keyword>
<accession>A0AAN6V0D4</accession>
<feature type="region of interest" description="Disordered" evidence="1">
    <location>
        <begin position="305"/>
        <end position="352"/>
    </location>
</feature>
<dbReference type="RefSeq" id="XP_062635919.1">
    <property type="nucleotide sequence ID" value="XM_062784155.1"/>
</dbReference>
<organism evidence="2 3">
    <name type="scientific">Dichotomopilus funicola</name>
    <dbReference type="NCBI Taxonomy" id="1934379"/>
    <lineage>
        <taxon>Eukaryota</taxon>
        <taxon>Fungi</taxon>
        <taxon>Dikarya</taxon>
        <taxon>Ascomycota</taxon>
        <taxon>Pezizomycotina</taxon>
        <taxon>Sordariomycetes</taxon>
        <taxon>Sordariomycetidae</taxon>
        <taxon>Sordariales</taxon>
        <taxon>Chaetomiaceae</taxon>
        <taxon>Dichotomopilus</taxon>
    </lineage>
</organism>
<gene>
    <name evidence="2" type="ORF">C8A04DRAFT_38200</name>
</gene>
<name>A0AAN6V0D4_9PEZI</name>
<dbReference type="GeneID" id="87820768"/>
<dbReference type="AlphaFoldDB" id="A0AAN6V0D4"/>
<dbReference type="EMBL" id="MU853596">
    <property type="protein sequence ID" value="KAK4142548.1"/>
    <property type="molecule type" value="Genomic_DNA"/>
</dbReference>
<proteinExistence type="predicted"/>
<comment type="caution">
    <text evidence="2">The sequence shown here is derived from an EMBL/GenBank/DDBJ whole genome shotgun (WGS) entry which is preliminary data.</text>
</comment>
<evidence type="ECO:0000313" key="3">
    <source>
        <dbReference type="Proteomes" id="UP001302676"/>
    </source>
</evidence>
<reference evidence="2" key="1">
    <citation type="journal article" date="2023" name="Mol. Phylogenet. Evol.">
        <title>Genome-scale phylogeny and comparative genomics of the fungal order Sordariales.</title>
        <authorList>
            <person name="Hensen N."/>
            <person name="Bonometti L."/>
            <person name="Westerberg I."/>
            <person name="Brannstrom I.O."/>
            <person name="Guillou S."/>
            <person name="Cros-Aarteil S."/>
            <person name="Calhoun S."/>
            <person name="Haridas S."/>
            <person name="Kuo A."/>
            <person name="Mondo S."/>
            <person name="Pangilinan J."/>
            <person name="Riley R."/>
            <person name="LaButti K."/>
            <person name="Andreopoulos B."/>
            <person name="Lipzen A."/>
            <person name="Chen C."/>
            <person name="Yan M."/>
            <person name="Daum C."/>
            <person name="Ng V."/>
            <person name="Clum A."/>
            <person name="Steindorff A."/>
            <person name="Ohm R.A."/>
            <person name="Martin F."/>
            <person name="Silar P."/>
            <person name="Natvig D.O."/>
            <person name="Lalanne C."/>
            <person name="Gautier V."/>
            <person name="Ament-Velasquez S.L."/>
            <person name="Kruys A."/>
            <person name="Hutchinson M.I."/>
            <person name="Powell A.J."/>
            <person name="Barry K."/>
            <person name="Miller A.N."/>
            <person name="Grigoriev I.V."/>
            <person name="Debuchy R."/>
            <person name="Gladieux P."/>
            <person name="Hiltunen Thoren M."/>
            <person name="Johannesson H."/>
        </authorList>
    </citation>
    <scope>NUCLEOTIDE SEQUENCE</scope>
    <source>
        <strain evidence="2">CBS 141.50</strain>
    </source>
</reference>
<sequence>MASLASESESESESCINIISVDGYSIDEIVQHIVDARRDRTESILSLHWPADAPGDLCGRIDKKLVKLDQIKIRRFEYDYQSGIAYIDIMTETSLHFQMLVGTSNYAELSLARFVATIPDDALRQRIVGEILNFGTASIEKKAKILKQGEFAFSSVKNKLPSLRKVCQYIKCGEGDIQAAIVLDVQYRKENRAKVALCVADGTAAGTWVRYFDTIYDEKLVEQPEGEVGLYLSDFIGPTNLPVSFCRPSAAETAAGIQRNPQVRLTYEQLRKIFLKARAIYQGRYEPRNGEEEEDNIYTIIQSAKREREQERERSKQELEQERERFKQELEQERERSKQELEQERGRSKQALEQERELKQRIAMLQAQVLQLQRQV</sequence>
<dbReference type="Proteomes" id="UP001302676">
    <property type="component" value="Unassembled WGS sequence"/>
</dbReference>